<dbReference type="GeneID" id="60420953"/>
<sequence>MIQRLVNNTLDKGRGYQTFIDELRKYGGIKAAIKHQSCLLDEIKNKNSDLIEQRKTLLALCQNTIILINMLNNYYFYYKGFFDYHKKNGVSIVADRISIPVIFLVQNAPKEDKNSKEKDTKSDTTMSSNNNINKDKDKD</sequence>
<proteinExistence type="predicted"/>
<dbReference type="KEGG" id="taa:NMY3_00815"/>
<dbReference type="EMBL" id="CP012850">
    <property type="protein sequence ID" value="ALI35024.1"/>
    <property type="molecule type" value="Genomic_DNA"/>
</dbReference>
<dbReference type="AlphaFoldDB" id="A0A654LUB0"/>
<protein>
    <submittedName>
        <fullName evidence="2">Uncharacterized protein</fullName>
    </submittedName>
</protein>
<feature type="region of interest" description="Disordered" evidence="1">
    <location>
        <begin position="110"/>
        <end position="139"/>
    </location>
</feature>
<name>A0A654LUB0_9ARCH</name>
<dbReference type="Proteomes" id="UP000058925">
    <property type="component" value="Chromosome"/>
</dbReference>
<organism evidence="2 3">
    <name type="scientific">Candidatus Nitrosocosmicus oleophilus</name>
    <dbReference type="NCBI Taxonomy" id="1353260"/>
    <lineage>
        <taxon>Archaea</taxon>
        <taxon>Nitrososphaerota</taxon>
        <taxon>Nitrososphaeria</taxon>
        <taxon>Nitrososphaerales</taxon>
        <taxon>Nitrososphaeraceae</taxon>
        <taxon>Candidatus Nitrosocosmicus</taxon>
    </lineage>
</organism>
<evidence type="ECO:0000256" key="1">
    <source>
        <dbReference type="SAM" id="MobiDB-lite"/>
    </source>
</evidence>
<keyword evidence="3" id="KW-1185">Reference proteome</keyword>
<evidence type="ECO:0000313" key="2">
    <source>
        <dbReference type="EMBL" id="ALI35024.1"/>
    </source>
</evidence>
<accession>A0A654LUB0</accession>
<evidence type="ECO:0000313" key="3">
    <source>
        <dbReference type="Proteomes" id="UP000058925"/>
    </source>
</evidence>
<reference evidence="3" key="1">
    <citation type="submission" date="2015-10" db="EMBL/GenBank/DDBJ databases">
        <title>Niche specialization of a soil ammonia-oxidizing archaeon, Candidatus Nitrosocosmicus oleophilus.</title>
        <authorList>
            <person name="Jung M.-Y."/>
            <person name="Rhee S.-K."/>
        </authorList>
    </citation>
    <scope>NUCLEOTIDE SEQUENCE [LARGE SCALE GENOMIC DNA]</scope>
    <source>
        <strain evidence="3">MY3</strain>
    </source>
</reference>
<gene>
    <name evidence="2" type="ORF">NMY3_00815</name>
</gene>
<feature type="compositionally biased region" description="Basic and acidic residues" evidence="1">
    <location>
        <begin position="110"/>
        <end position="122"/>
    </location>
</feature>
<dbReference type="RefSeq" id="WP_196817576.1">
    <property type="nucleotide sequence ID" value="NZ_CP012850.1"/>
</dbReference>